<evidence type="ECO:0000256" key="7">
    <source>
        <dbReference type="RuleBase" id="RU363034"/>
    </source>
</evidence>
<evidence type="ECO:0000256" key="6">
    <source>
        <dbReference type="ARBA" id="ARBA00023180"/>
    </source>
</evidence>
<feature type="domain" description="Peptidase S1" evidence="9">
    <location>
        <begin position="79"/>
        <end position="314"/>
    </location>
</feature>
<feature type="chain" id="PRO_5034596099" evidence="8">
    <location>
        <begin position="23"/>
        <end position="334"/>
    </location>
</feature>
<keyword evidence="5" id="KW-1015">Disulfide bond</keyword>
<dbReference type="PRINTS" id="PR00722">
    <property type="entry name" value="CHYMOTRYPSIN"/>
</dbReference>
<keyword evidence="11" id="KW-1185">Reference proteome</keyword>
<feature type="signal peptide" evidence="8">
    <location>
        <begin position="1"/>
        <end position="22"/>
    </location>
</feature>
<dbReference type="GO" id="GO:0007283">
    <property type="term" value="P:spermatogenesis"/>
    <property type="evidence" value="ECO:0007669"/>
    <property type="project" value="Ensembl"/>
</dbReference>
<dbReference type="OMA" id="CEYNDTW"/>
<dbReference type="InterPro" id="IPR009003">
    <property type="entry name" value="Peptidase_S1_PA"/>
</dbReference>
<dbReference type="InterPro" id="IPR043504">
    <property type="entry name" value="Peptidase_S1_PA_chymotrypsin"/>
</dbReference>
<dbReference type="GO" id="GO:0004252">
    <property type="term" value="F:serine-type endopeptidase activity"/>
    <property type="evidence" value="ECO:0007669"/>
    <property type="project" value="InterPro"/>
</dbReference>
<dbReference type="AlphaFoldDB" id="A0A8C6WD86"/>
<dbReference type="PROSITE" id="PS00134">
    <property type="entry name" value="TRYPSIN_HIS"/>
    <property type="match status" value="1"/>
</dbReference>
<dbReference type="Pfam" id="PF00089">
    <property type="entry name" value="Trypsin"/>
    <property type="match status" value="1"/>
</dbReference>
<protein>
    <submittedName>
        <fullName evidence="10">Serine protease 42</fullName>
    </submittedName>
</protein>
<dbReference type="FunFam" id="2.40.10.10:FF:000006">
    <property type="entry name" value="Serine proteinase stubble"/>
    <property type="match status" value="1"/>
</dbReference>
<dbReference type="InterPro" id="IPR001254">
    <property type="entry name" value="Trypsin_dom"/>
</dbReference>
<dbReference type="GO" id="GO:0005737">
    <property type="term" value="C:cytoplasm"/>
    <property type="evidence" value="ECO:0007669"/>
    <property type="project" value="Ensembl"/>
</dbReference>
<dbReference type="SUPFAM" id="SSF50494">
    <property type="entry name" value="Trypsin-like serine proteases"/>
    <property type="match status" value="1"/>
</dbReference>
<evidence type="ECO:0000256" key="2">
    <source>
        <dbReference type="ARBA" id="ARBA00022729"/>
    </source>
</evidence>
<evidence type="ECO:0000256" key="4">
    <source>
        <dbReference type="ARBA" id="ARBA00022825"/>
    </source>
</evidence>
<dbReference type="Gene3D" id="2.40.10.10">
    <property type="entry name" value="Trypsin-like serine proteases"/>
    <property type="match status" value="2"/>
</dbReference>
<dbReference type="GO" id="GO:0006508">
    <property type="term" value="P:proteolysis"/>
    <property type="evidence" value="ECO:0007669"/>
    <property type="project" value="UniProtKB-KW"/>
</dbReference>
<dbReference type="PROSITE" id="PS00135">
    <property type="entry name" value="TRYPSIN_SER"/>
    <property type="match status" value="1"/>
</dbReference>
<evidence type="ECO:0000256" key="1">
    <source>
        <dbReference type="ARBA" id="ARBA00022670"/>
    </source>
</evidence>
<dbReference type="PANTHER" id="PTHR24253:SF159">
    <property type="entry name" value="SERINE PROTEASE 42"/>
    <property type="match status" value="1"/>
</dbReference>
<keyword evidence="4 7" id="KW-0720">Serine protease</keyword>
<evidence type="ECO:0000259" key="9">
    <source>
        <dbReference type="PROSITE" id="PS50240"/>
    </source>
</evidence>
<accession>A0A8C6WD86</accession>
<keyword evidence="1 7" id="KW-0645">Protease</keyword>
<dbReference type="CDD" id="cd00190">
    <property type="entry name" value="Tryp_SPc"/>
    <property type="match status" value="1"/>
</dbReference>
<keyword evidence="3 7" id="KW-0378">Hydrolase</keyword>
<dbReference type="PROSITE" id="PS50240">
    <property type="entry name" value="TRYPSIN_DOM"/>
    <property type="match status" value="1"/>
</dbReference>
<evidence type="ECO:0000256" key="5">
    <source>
        <dbReference type="ARBA" id="ARBA00023157"/>
    </source>
</evidence>
<evidence type="ECO:0000256" key="8">
    <source>
        <dbReference type="SAM" id="SignalP"/>
    </source>
</evidence>
<proteinExistence type="predicted"/>
<dbReference type="InterPro" id="IPR033116">
    <property type="entry name" value="TRYPSIN_SER"/>
</dbReference>
<dbReference type="SMART" id="SM00020">
    <property type="entry name" value="Tryp_SPc"/>
    <property type="match status" value="1"/>
</dbReference>
<dbReference type="Ensembl" id="ENSNGAT00000030938.1">
    <property type="protein sequence ID" value="ENSNGAP00000025219.1"/>
    <property type="gene ID" value="ENSNGAG00000023243.1"/>
</dbReference>
<keyword evidence="2 8" id="KW-0732">Signal</keyword>
<gene>
    <name evidence="10" type="primary">Prss42</name>
</gene>
<dbReference type="GO" id="GO:0007281">
    <property type="term" value="P:germ cell development"/>
    <property type="evidence" value="ECO:0007669"/>
    <property type="project" value="Ensembl"/>
</dbReference>
<evidence type="ECO:0000256" key="3">
    <source>
        <dbReference type="ARBA" id="ARBA00022801"/>
    </source>
</evidence>
<dbReference type="GO" id="GO:0005886">
    <property type="term" value="C:plasma membrane"/>
    <property type="evidence" value="ECO:0007669"/>
    <property type="project" value="Ensembl"/>
</dbReference>
<dbReference type="PANTHER" id="PTHR24253">
    <property type="entry name" value="TRANSMEMBRANE PROTEASE SERINE"/>
    <property type="match status" value="1"/>
</dbReference>
<dbReference type="InterPro" id="IPR001314">
    <property type="entry name" value="Peptidase_S1A"/>
</dbReference>
<reference evidence="10" key="1">
    <citation type="submission" date="2025-08" db="UniProtKB">
        <authorList>
            <consortium name="Ensembl"/>
        </authorList>
    </citation>
    <scope>IDENTIFICATION</scope>
</reference>
<name>A0A8C6WD86_NANGA</name>
<organism evidence="10 11">
    <name type="scientific">Nannospalax galili</name>
    <name type="common">Northern Israeli blind subterranean mole rat</name>
    <name type="synonym">Spalax galili</name>
    <dbReference type="NCBI Taxonomy" id="1026970"/>
    <lineage>
        <taxon>Eukaryota</taxon>
        <taxon>Metazoa</taxon>
        <taxon>Chordata</taxon>
        <taxon>Craniata</taxon>
        <taxon>Vertebrata</taxon>
        <taxon>Euteleostomi</taxon>
        <taxon>Mammalia</taxon>
        <taxon>Eutheria</taxon>
        <taxon>Euarchontoglires</taxon>
        <taxon>Glires</taxon>
        <taxon>Rodentia</taxon>
        <taxon>Myomorpha</taxon>
        <taxon>Muroidea</taxon>
        <taxon>Spalacidae</taxon>
        <taxon>Spalacinae</taxon>
        <taxon>Nannospalax</taxon>
    </lineage>
</organism>
<reference evidence="10" key="2">
    <citation type="submission" date="2025-09" db="UniProtKB">
        <authorList>
            <consortium name="Ensembl"/>
        </authorList>
    </citation>
    <scope>IDENTIFICATION</scope>
</reference>
<dbReference type="InterPro" id="IPR018114">
    <property type="entry name" value="TRYPSIN_HIS"/>
</dbReference>
<keyword evidence="6" id="KW-0325">Glycoprotein</keyword>
<dbReference type="Proteomes" id="UP000694381">
    <property type="component" value="Unassembled WGS sequence"/>
</dbReference>
<sequence length="334" mass="36051">MAVGSGCLGLVAWLLLLQLGLGEAWVATAALSSSPLPSVRSEAPGASISSPHEGPLYKATMPSAFISFTSVRGQPILKIIGGMDADEGKWPWQVSVRIKHMHVCGGSLIDSQWVLTAAHCIYSRIRYNVKMGDRSVYQKTTNLVIPIQNIIVHPEFSSVTVKNDIALLKLEHPVTFTATIHPICIPSETFVKTGTLCWVTGWGKTAPGVSGIPAEILQEVEQNVILYQECNKILQKATSSSKDVVFKGMVCGYKDNSGKGSCEGDSGGPMSCELNETWVQLGIVSWGIGCGRKGYPGVYTDVSVYSKWLRAVVNQATSLYPVAFLILFLCLLTL</sequence>
<dbReference type="GeneTree" id="ENSGT00940000163134"/>
<evidence type="ECO:0000313" key="11">
    <source>
        <dbReference type="Proteomes" id="UP000694381"/>
    </source>
</evidence>
<evidence type="ECO:0000313" key="10">
    <source>
        <dbReference type="Ensembl" id="ENSNGAP00000025219.1"/>
    </source>
</evidence>